<dbReference type="AlphaFoldDB" id="A0A812HZ55"/>
<name>A0A812HZ55_9DINO</name>
<sequence length="166" mass="17681">MLQQVSRNHGSLLSVAKLDAQPNGLPDPFGFVFCLLGPAQPKGAEALSAFGPVSTEHHAEEEDMVRKTCTGDDDRAAIAGVLSGVFSFYASYFDWSQEAVSVHRGLPGSHPPGAKPSLALLRVDDPVEPGVDLAGCVWFPRLILGAVRFFAADPCSHCCRFLAPTC</sequence>
<accession>A0A812HZ55</accession>
<evidence type="ECO:0008006" key="3">
    <source>
        <dbReference type="Google" id="ProtNLM"/>
    </source>
</evidence>
<dbReference type="OrthoDB" id="10579891at2759"/>
<protein>
    <recommendedName>
        <fullName evidence="3">PAP-associated domain-containing protein</fullName>
    </recommendedName>
</protein>
<evidence type="ECO:0000313" key="2">
    <source>
        <dbReference type="Proteomes" id="UP000604046"/>
    </source>
</evidence>
<proteinExistence type="predicted"/>
<dbReference type="EMBL" id="CAJNDS010000122">
    <property type="protein sequence ID" value="CAE6965969.1"/>
    <property type="molecule type" value="Genomic_DNA"/>
</dbReference>
<keyword evidence="2" id="KW-1185">Reference proteome</keyword>
<dbReference type="Gene3D" id="1.10.1410.10">
    <property type="match status" value="1"/>
</dbReference>
<organism evidence="1 2">
    <name type="scientific">Symbiodinium natans</name>
    <dbReference type="NCBI Taxonomy" id="878477"/>
    <lineage>
        <taxon>Eukaryota</taxon>
        <taxon>Sar</taxon>
        <taxon>Alveolata</taxon>
        <taxon>Dinophyceae</taxon>
        <taxon>Suessiales</taxon>
        <taxon>Symbiodiniaceae</taxon>
        <taxon>Symbiodinium</taxon>
    </lineage>
</organism>
<gene>
    <name evidence="1" type="ORF">SNAT2548_LOCUS2182</name>
</gene>
<dbReference type="SUPFAM" id="SSF81631">
    <property type="entry name" value="PAP/OAS1 substrate-binding domain"/>
    <property type="match status" value="1"/>
</dbReference>
<reference evidence="1" key="1">
    <citation type="submission" date="2021-02" db="EMBL/GenBank/DDBJ databases">
        <authorList>
            <person name="Dougan E. K."/>
            <person name="Rhodes N."/>
            <person name="Thang M."/>
            <person name="Chan C."/>
        </authorList>
    </citation>
    <scope>NUCLEOTIDE SEQUENCE</scope>
</reference>
<comment type="caution">
    <text evidence="1">The sequence shown here is derived from an EMBL/GenBank/DDBJ whole genome shotgun (WGS) entry which is preliminary data.</text>
</comment>
<evidence type="ECO:0000313" key="1">
    <source>
        <dbReference type="EMBL" id="CAE6965969.1"/>
    </source>
</evidence>
<dbReference type="Proteomes" id="UP000604046">
    <property type="component" value="Unassembled WGS sequence"/>
</dbReference>